<dbReference type="STRING" id="1419482.SAMN05444266_107256"/>
<evidence type="ECO:0000313" key="5">
    <source>
        <dbReference type="EMBL" id="SHM28346.1"/>
    </source>
</evidence>
<dbReference type="SUPFAM" id="SSF53901">
    <property type="entry name" value="Thiolase-like"/>
    <property type="match status" value="1"/>
</dbReference>
<evidence type="ECO:0000313" key="6">
    <source>
        <dbReference type="Proteomes" id="UP000184420"/>
    </source>
</evidence>
<dbReference type="Proteomes" id="UP000184420">
    <property type="component" value="Unassembled WGS sequence"/>
</dbReference>
<dbReference type="EMBL" id="FRBL01000007">
    <property type="protein sequence ID" value="SHM28346.1"/>
    <property type="molecule type" value="Genomic_DNA"/>
</dbReference>
<dbReference type="AlphaFoldDB" id="A0A1M7HIM6"/>
<keyword evidence="1" id="KW-0808">Transferase</keyword>
<dbReference type="PANTHER" id="PTHR34069">
    <property type="entry name" value="3-OXOACYL-[ACYL-CARRIER-PROTEIN] SYNTHASE 3"/>
    <property type="match status" value="1"/>
</dbReference>
<accession>A0A1M7HIM6</accession>
<gene>
    <name evidence="5" type="ORF">SAMN05444266_107256</name>
</gene>
<feature type="domain" description="Beta-ketoacyl-[acyl-carrier-protein] synthase III N-terminal" evidence="4">
    <location>
        <begin position="108"/>
        <end position="185"/>
    </location>
</feature>
<reference evidence="5 6" key="1">
    <citation type="submission" date="2016-11" db="EMBL/GenBank/DDBJ databases">
        <authorList>
            <person name="Jaros S."/>
            <person name="Januszkiewicz K."/>
            <person name="Wedrychowicz H."/>
        </authorList>
    </citation>
    <scope>NUCLEOTIDE SEQUENCE [LARGE SCALE GENOMIC DNA]</scope>
    <source>
        <strain evidence="5 6">DSM 27406</strain>
    </source>
</reference>
<keyword evidence="2" id="KW-0012">Acyltransferase</keyword>
<evidence type="ECO:0000256" key="2">
    <source>
        <dbReference type="ARBA" id="ARBA00023315"/>
    </source>
</evidence>
<dbReference type="RefSeq" id="WP_073084281.1">
    <property type="nucleotide sequence ID" value="NZ_FRBL01000007.1"/>
</dbReference>
<dbReference type="Pfam" id="PF08541">
    <property type="entry name" value="ACP_syn_III_C"/>
    <property type="match status" value="1"/>
</dbReference>
<dbReference type="NCBIfam" id="NF006829">
    <property type="entry name" value="PRK09352.1"/>
    <property type="match status" value="1"/>
</dbReference>
<evidence type="ECO:0000259" key="3">
    <source>
        <dbReference type="Pfam" id="PF08541"/>
    </source>
</evidence>
<name>A0A1M7HIM6_9BACT</name>
<evidence type="ECO:0000259" key="4">
    <source>
        <dbReference type="Pfam" id="PF08545"/>
    </source>
</evidence>
<dbReference type="InterPro" id="IPR013747">
    <property type="entry name" value="ACP_syn_III_C"/>
</dbReference>
<evidence type="ECO:0000256" key="1">
    <source>
        <dbReference type="ARBA" id="ARBA00022679"/>
    </source>
</evidence>
<dbReference type="GO" id="GO:0044550">
    <property type="term" value="P:secondary metabolite biosynthetic process"/>
    <property type="evidence" value="ECO:0007669"/>
    <property type="project" value="TreeGrafter"/>
</dbReference>
<organism evidence="5 6">
    <name type="scientific">Chitinophaga jiangningensis</name>
    <dbReference type="NCBI Taxonomy" id="1419482"/>
    <lineage>
        <taxon>Bacteria</taxon>
        <taxon>Pseudomonadati</taxon>
        <taxon>Bacteroidota</taxon>
        <taxon>Chitinophagia</taxon>
        <taxon>Chitinophagales</taxon>
        <taxon>Chitinophagaceae</taxon>
        <taxon>Chitinophaga</taxon>
    </lineage>
</organism>
<dbReference type="CDD" id="cd00830">
    <property type="entry name" value="KAS_III"/>
    <property type="match status" value="1"/>
</dbReference>
<dbReference type="PANTHER" id="PTHR34069:SF2">
    <property type="entry name" value="BETA-KETOACYL-[ACYL-CARRIER-PROTEIN] SYNTHASE III"/>
    <property type="match status" value="1"/>
</dbReference>
<dbReference type="GO" id="GO:0004315">
    <property type="term" value="F:3-oxoacyl-[acyl-carrier-protein] synthase activity"/>
    <property type="evidence" value="ECO:0007669"/>
    <property type="project" value="InterPro"/>
</dbReference>
<keyword evidence="6" id="KW-1185">Reference proteome</keyword>
<dbReference type="Pfam" id="PF08545">
    <property type="entry name" value="ACP_syn_III"/>
    <property type="match status" value="1"/>
</dbReference>
<dbReference type="InterPro" id="IPR013751">
    <property type="entry name" value="ACP_syn_III_N"/>
</dbReference>
<protein>
    <submittedName>
        <fullName evidence="5">3-oxoacyl-[acyl-carrier-protein] synthase-3</fullName>
    </submittedName>
</protein>
<dbReference type="InterPro" id="IPR016039">
    <property type="entry name" value="Thiolase-like"/>
</dbReference>
<feature type="domain" description="Beta-ketoacyl-[acyl-carrier-protein] synthase III C-terminal" evidence="3">
    <location>
        <begin position="245"/>
        <end position="334"/>
    </location>
</feature>
<sequence length="336" mass="36430">MNAYIKAISYYLPEQVLTNEMLVTQFPEWSVEKVASKIGIQERRIAAPDEFVSDMAVKAGEALLQEYNIPASDIDFVLLCTQSPDFCLPTTACLVQNKLGIPTNAGAIDFNLGCSGFVYGLAFAKGLIAGGIAKNILLITSETYSKYLHPLDKGNRTIFGDAAAATLISTSGFAEIGQFELGTDGRGAENLIVRNGGSRAPRSAIPAEATFDGNDPISPDCLYMNGSEIFNFTLESVPQLVKTTLSKNTLTDADIDLYVFHQANQYMLNFLRRKIGISEEKFFLYMSKVGNTVSSTIPIALKAAMEDGKIKSDRDRVLLAGFGVGYSWGGCVLNFA</sequence>
<dbReference type="OrthoDB" id="9815506at2"/>
<dbReference type="GO" id="GO:0006633">
    <property type="term" value="P:fatty acid biosynthetic process"/>
    <property type="evidence" value="ECO:0007669"/>
    <property type="project" value="InterPro"/>
</dbReference>
<dbReference type="Gene3D" id="3.40.47.10">
    <property type="match status" value="1"/>
</dbReference>
<proteinExistence type="predicted"/>